<proteinExistence type="predicted"/>
<evidence type="ECO:0000313" key="3">
    <source>
        <dbReference type="Proteomes" id="UP001642484"/>
    </source>
</evidence>
<feature type="compositionally biased region" description="Polar residues" evidence="1">
    <location>
        <begin position="518"/>
        <end position="537"/>
    </location>
</feature>
<evidence type="ECO:0000313" key="2">
    <source>
        <dbReference type="EMBL" id="CAK9107811.1"/>
    </source>
</evidence>
<gene>
    <name evidence="2" type="ORF">CCMP2556_LOCUS50285</name>
</gene>
<name>A0ABP0S672_9DINO</name>
<sequence length="671" mass="69831">MTCPVSCITTWFSGQGAPENHLVQKIPELVLRAGQPDLPFFFSWANEPWTRRWTGLEDVLTAQTYGDEQESRQHFQFLLSFFRRPKYLRINGAAVFATDLVTTWHGLEEGVRRQLARQDGFHEHLLQTIGTSYHVDRQPPDSVTGERGLLSAGTNNGVNGVKAAPKRVLRSPGLAGVTRCGDPDAEAASRSIRPELEGVSVEGRSSSPTGCFGGGCPSLPEALRAFLDPKVLKKALAEQRLEGPGTLAWRQLRSQEGRGSWARGEGVSIRITQRGSGVKRSPRWATPCLCQTPKVLRGGAADERPSAEELALGGISFKDLMTSSVQFETPERPSKMRTRVLRKAASNASTEDTRSDGSSEEVTRKEVDDHGPVATKDAKGTAKGGNSSATQGAAVKGAGNTMARRTSKGEGKCATRVPTQTAGGVGITMAKGTTKGQGISASRATKVGKGVGVGNTVAKGTAKGGNSSATPGTAARGSINTTAKSTIKGEGNSTTRARTSTKVSKGAGNTVAKGTAKGESSSATQRAAASVAGNTTAKGAMKGEGNSATRAPTKAARSVGITTAKGTTKGQGHSHTTALTKVGKGGGKLTASAGAGASALGCSHRVSVLALSAGTQRLPSPTRQLDAAKPGLLGRPLRCTKQKVFPAPEFCVEEELPAKSVFLFGDFGGSE</sequence>
<evidence type="ECO:0000256" key="1">
    <source>
        <dbReference type="SAM" id="MobiDB-lite"/>
    </source>
</evidence>
<keyword evidence="3" id="KW-1185">Reference proteome</keyword>
<feature type="region of interest" description="Disordered" evidence="1">
    <location>
        <begin position="459"/>
        <end position="585"/>
    </location>
</feature>
<feature type="compositionally biased region" description="Polar residues" evidence="1">
    <location>
        <begin position="560"/>
        <end position="575"/>
    </location>
</feature>
<dbReference type="Gene3D" id="3.20.20.80">
    <property type="entry name" value="Glycosidases"/>
    <property type="match status" value="1"/>
</dbReference>
<dbReference type="PANTHER" id="PTHR41244">
    <property type="entry name" value="RHAMNAN SYNTHESIS F"/>
    <property type="match status" value="1"/>
</dbReference>
<dbReference type="Proteomes" id="UP001642484">
    <property type="component" value="Unassembled WGS sequence"/>
</dbReference>
<feature type="compositionally biased region" description="Polar residues" evidence="1">
    <location>
        <begin position="478"/>
        <end position="503"/>
    </location>
</feature>
<dbReference type="EMBL" id="CAXAMN010027028">
    <property type="protein sequence ID" value="CAK9107811.1"/>
    <property type="molecule type" value="Genomic_DNA"/>
</dbReference>
<dbReference type="InterPro" id="IPR032719">
    <property type="entry name" value="WbsX"/>
</dbReference>
<comment type="caution">
    <text evidence="2">The sequence shown here is derived from an EMBL/GenBank/DDBJ whole genome shotgun (WGS) entry which is preliminary data.</text>
</comment>
<accession>A0ABP0S672</accession>
<feature type="compositionally biased region" description="Basic and acidic residues" evidence="1">
    <location>
        <begin position="351"/>
        <end position="380"/>
    </location>
</feature>
<feature type="region of interest" description="Disordered" evidence="1">
    <location>
        <begin position="324"/>
        <end position="418"/>
    </location>
</feature>
<reference evidence="2 3" key="1">
    <citation type="submission" date="2024-02" db="EMBL/GenBank/DDBJ databases">
        <authorList>
            <person name="Chen Y."/>
            <person name="Shah S."/>
            <person name="Dougan E. K."/>
            <person name="Thang M."/>
            <person name="Chan C."/>
        </authorList>
    </citation>
    <scope>NUCLEOTIDE SEQUENCE [LARGE SCALE GENOMIC DNA]</scope>
</reference>
<dbReference type="Pfam" id="PF14307">
    <property type="entry name" value="Glyco_tran_WbsX"/>
    <property type="match status" value="1"/>
</dbReference>
<dbReference type="PANTHER" id="PTHR41244:SF1">
    <property type="entry name" value="GLYCOSYLTRANSFERASE"/>
    <property type="match status" value="1"/>
</dbReference>
<protein>
    <submittedName>
        <fullName evidence="2">Uncharacterized protein</fullName>
    </submittedName>
</protein>
<organism evidence="2 3">
    <name type="scientific">Durusdinium trenchii</name>
    <dbReference type="NCBI Taxonomy" id="1381693"/>
    <lineage>
        <taxon>Eukaryota</taxon>
        <taxon>Sar</taxon>
        <taxon>Alveolata</taxon>
        <taxon>Dinophyceae</taxon>
        <taxon>Suessiales</taxon>
        <taxon>Symbiodiniaceae</taxon>
        <taxon>Durusdinium</taxon>
    </lineage>
</organism>